<dbReference type="Gene3D" id="3.40.50.300">
    <property type="entry name" value="P-loop containing nucleotide triphosphate hydrolases"/>
    <property type="match status" value="2"/>
</dbReference>
<dbReference type="SMART" id="SM00487">
    <property type="entry name" value="DEXDc"/>
    <property type="match status" value="1"/>
</dbReference>
<dbReference type="InterPro" id="IPR027417">
    <property type="entry name" value="P-loop_NTPase"/>
</dbReference>
<dbReference type="SUPFAM" id="SSF52540">
    <property type="entry name" value="P-loop containing nucleoside triphosphate hydrolases"/>
    <property type="match status" value="2"/>
</dbReference>
<dbReference type="Proteomes" id="UP000177960">
    <property type="component" value="Unassembled WGS sequence"/>
</dbReference>
<evidence type="ECO:0000259" key="10">
    <source>
        <dbReference type="PROSITE" id="PS51194"/>
    </source>
</evidence>
<evidence type="ECO:0000256" key="3">
    <source>
        <dbReference type="ARBA" id="ARBA00022801"/>
    </source>
</evidence>
<dbReference type="NCBIfam" id="NF008165">
    <property type="entry name" value="PRK10917.1-3"/>
    <property type="match status" value="1"/>
</dbReference>
<keyword evidence="6" id="KW-0238">DNA-binding</keyword>
<dbReference type="Pfam" id="PF00271">
    <property type="entry name" value="Helicase_C"/>
    <property type="match status" value="1"/>
</dbReference>
<dbReference type="SUPFAM" id="SSF50249">
    <property type="entry name" value="Nucleic acid-binding proteins"/>
    <property type="match status" value="1"/>
</dbReference>
<dbReference type="InterPro" id="IPR014001">
    <property type="entry name" value="Helicase_ATP-bd"/>
</dbReference>
<dbReference type="GO" id="GO:0006281">
    <property type="term" value="P:DNA repair"/>
    <property type="evidence" value="ECO:0007669"/>
    <property type="project" value="UniProtKB-KW"/>
</dbReference>
<evidence type="ECO:0000256" key="6">
    <source>
        <dbReference type="ARBA" id="ARBA00023125"/>
    </source>
</evidence>
<dbReference type="Pfam" id="PF00270">
    <property type="entry name" value="DEAD"/>
    <property type="match status" value="1"/>
</dbReference>
<dbReference type="InterPro" id="IPR011545">
    <property type="entry name" value="DEAD/DEAH_box_helicase_dom"/>
</dbReference>
<evidence type="ECO:0000256" key="1">
    <source>
        <dbReference type="ARBA" id="ARBA00022741"/>
    </source>
</evidence>
<dbReference type="PROSITE" id="PS51194">
    <property type="entry name" value="HELICASE_CTER"/>
    <property type="match status" value="1"/>
</dbReference>
<sequence length="717" mass="80105">MAGTLLSTELASIPGLGSKFTARLQKLNIKTVGNLLWHFPFRYEDYSSIVPIGELSLDQSATVQGKIHQLNIRRTWKKNFLVIEAIIVDETGGIKAVWFNQPYIIHSLKEGKFYNFAGKVTKSKREIYLASPSFEPMEKSARGETRHTAGLIPIYPETKGLTSKGLRFLIKNALKELEPPEDFLPEEILKEYQLPALRFALRRIHFPLKISDAEAAKNRFAFEDLLLLQLNNIRLKSRLAQEQAEPLKTTAPEMESLTSRLPFILTESQKISLKEILEDLQKSHPMNRLMQGDVGSGKTVIAALAAMVASKNNFQTAFMAPTEVLAGQHYRTITSIFPDFNQGIALLTANKNEIYGQEFPKIISKAKLLKIISEGGVKIVIGTHALIQKNIAFHNLALAIVDEQHRFGVRQRATLASPVGAENDPNRRQALPHFLSMSATPIPRTIALSVFGDLDLSTITELPAGRKKIITKIVAPENRLKAYQFIREQIAKGRQIFVICPRIQPGTVAKDEILTEAKKKALELKSVTEEHKKLSSKIFPELKIAMLHGKMSGKEKDEIMRDFQGGQTDILVATSVIEVGVDVPNAAIIMIEGAERFGLAQLYQFRGRVGRSTHQSFCFLFTDSGSESVTQRLEYLITAKNGFELAEKDLLIRGPGQFLGESQTGLPDIAMDALKNVQLVKMARDSAKKLLSNDPELENYPALAKKMEEFQKTTHLE</sequence>
<dbReference type="GO" id="GO:0005524">
    <property type="term" value="F:ATP binding"/>
    <property type="evidence" value="ECO:0007669"/>
    <property type="project" value="UniProtKB-KW"/>
</dbReference>
<dbReference type="Pfam" id="PF19833">
    <property type="entry name" value="RecG_dom3_C"/>
    <property type="match status" value="1"/>
</dbReference>
<name>A0A1G1ZHU1_9BACT</name>
<dbReference type="CDD" id="cd04488">
    <property type="entry name" value="RecG_wedge_OBF"/>
    <property type="match status" value="1"/>
</dbReference>
<dbReference type="GO" id="GO:0016787">
    <property type="term" value="F:hydrolase activity"/>
    <property type="evidence" value="ECO:0007669"/>
    <property type="project" value="UniProtKB-KW"/>
</dbReference>
<keyword evidence="1" id="KW-0547">Nucleotide-binding</keyword>
<dbReference type="InterPro" id="IPR045562">
    <property type="entry name" value="RecG_dom3_C"/>
</dbReference>
<evidence type="ECO:0000256" key="7">
    <source>
        <dbReference type="ARBA" id="ARBA00023204"/>
    </source>
</evidence>
<evidence type="ECO:0000259" key="9">
    <source>
        <dbReference type="PROSITE" id="PS51192"/>
    </source>
</evidence>
<dbReference type="PROSITE" id="PS51192">
    <property type="entry name" value="HELICASE_ATP_BIND_1"/>
    <property type="match status" value="1"/>
</dbReference>
<dbReference type="GO" id="GO:0003677">
    <property type="term" value="F:DNA binding"/>
    <property type="evidence" value="ECO:0007669"/>
    <property type="project" value="UniProtKB-KW"/>
</dbReference>
<dbReference type="AlphaFoldDB" id="A0A1G1ZHU1"/>
<evidence type="ECO:0000313" key="11">
    <source>
        <dbReference type="EMBL" id="OGY64153.1"/>
    </source>
</evidence>
<keyword evidence="2" id="KW-0227">DNA damage</keyword>
<keyword evidence="3" id="KW-0378">Hydrolase</keyword>
<reference evidence="11 12" key="1">
    <citation type="journal article" date="2016" name="Nat. Commun.">
        <title>Thousands of microbial genomes shed light on interconnected biogeochemical processes in an aquifer system.</title>
        <authorList>
            <person name="Anantharaman K."/>
            <person name="Brown C.T."/>
            <person name="Hug L.A."/>
            <person name="Sharon I."/>
            <person name="Castelle C.J."/>
            <person name="Probst A.J."/>
            <person name="Thomas B.C."/>
            <person name="Singh A."/>
            <person name="Wilkins M.J."/>
            <person name="Karaoz U."/>
            <person name="Brodie E.L."/>
            <person name="Williams K.H."/>
            <person name="Hubbard S.S."/>
            <person name="Banfield J.F."/>
        </authorList>
    </citation>
    <scope>NUCLEOTIDE SEQUENCE [LARGE SCALE GENOMIC DNA]</scope>
</reference>
<protein>
    <recommendedName>
        <fullName evidence="8">Probable DNA 3'-5' helicase RecG</fullName>
    </recommendedName>
</protein>
<dbReference type="SMART" id="SM00490">
    <property type="entry name" value="HELICc"/>
    <property type="match status" value="1"/>
</dbReference>
<dbReference type="Gene3D" id="2.40.50.140">
    <property type="entry name" value="Nucleic acid-binding proteins"/>
    <property type="match status" value="1"/>
</dbReference>
<gene>
    <name evidence="11" type="ORF">A3B92_01250</name>
</gene>
<accession>A0A1G1ZHU1</accession>
<keyword evidence="5" id="KW-0067">ATP-binding</keyword>
<dbReference type="PANTHER" id="PTHR47964">
    <property type="entry name" value="ATP-DEPENDENT DNA HELICASE HOMOLOG RECG, CHLOROPLASTIC"/>
    <property type="match status" value="1"/>
</dbReference>
<comment type="caution">
    <text evidence="11">The sequence shown here is derived from an EMBL/GenBank/DDBJ whole genome shotgun (WGS) entry which is preliminary data.</text>
</comment>
<keyword evidence="7" id="KW-0234">DNA repair</keyword>
<dbReference type="STRING" id="1798404.A3B92_01250"/>
<proteinExistence type="predicted"/>
<dbReference type="NCBIfam" id="NF008168">
    <property type="entry name" value="PRK10917.2-2"/>
    <property type="match status" value="1"/>
</dbReference>
<dbReference type="InterPro" id="IPR033454">
    <property type="entry name" value="RecG_wedge"/>
</dbReference>
<dbReference type="InterPro" id="IPR001650">
    <property type="entry name" value="Helicase_C-like"/>
</dbReference>
<feature type="domain" description="Helicase C-terminal" evidence="10">
    <location>
        <begin position="492"/>
        <end position="651"/>
    </location>
</feature>
<keyword evidence="4 11" id="KW-0347">Helicase</keyword>
<dbReference type="InterPro" id="IPR047112">
    <property type="entry name" value="RecG/Mfd"/>
</dbReference>
<feature type="domain" description="Helicase ATP-binding" evidence="9">
    <location>
        <begin position="279"/>
        <end position="459"/>
    </location>
</feature>
<evidence type="ECO:0000256" key="5">
    <source>
        <dbReference type="ARBA" id="ARBA00022840"/>
    </source>
</evidence>
<dbReference type="EMBL" id="MHJG01000009">
    <property type="protein sequence ID" value="OGY64153.1"/>
    <property type="molecule type" value="Genomic_DNA"/>
</dbReference>
<evidence type="ECO:0000256" key="8">
    <source>
        <dbReference type="ARBA" id="ARBA00049819"/>
    </source>
</evidence>
<dbReference type="GO" id="GO:0003678">
    <property type="term" value="F:DNA helicase activity"/>
    <property type="evidence" value="ECO:0007669"/>
    <property type="project" value="TreeGrafter"/>
</dbReference>
<dbReference type="Pfam" id="PF17191">
    <property type="entry name" value="RecG_wedge"/>
    <property type="match status" value="1"/>
</dbReference>
<evidence type="ECO:0000256" key="2">
    <source>
        <dbReference type="ARBA" id="ARBA00022763"/>
    </source>
</evidence>
<evidence type="ECO:0000256" key="4">
    <source>
        <dbReference type="ARBA" id="ARBA00022806"/>
    </source>
</evidence>
<organism evidence="11 12">
    <name type="scientific">Candidatus Harrisonbacteria bacterium RIFCSPHIGHO2_02_FULL_42_16</name>
    <dbReference type="NCBI Taxonomy" id="1798404"/>
    <lineage>
        <taxon>Bacteria</taxon>
        <taxon>Candidatus Harrisoniibacteriota</taxon>
    </lineage>
</organism>
<evidence type="ECO:0000313" key="12">
    <source>
        <dbReference type="Proteomes" id="UP000177960"/>
    </source>
</evidence>
<dbReference type="InterPro" id="IPR012340">
    <property type="entry name" value="NA-bd_OB-fold"/>
</dbReference>
<dbReference type="PANTHER" id="PTHR47964:SF1">
    <property type="entry name" value="ATP-DEPENDENT DNA HELICASE HOMOLOG RECG, CHLOROPLASTIC"/>
    <property type="match status" value="1"/>
</dbReference>